<dbReference type="HOGENOM" id="CLU_156184_0_0_1"/>
<dbReference type="STRING" id="65489.A0A0D3HDK1"/>
<dbReference type="PANTHER" id="PTHR45707:SF81">
    <property type="entry name" value="PROTEIN KINASE DOMAIN-CONTAINING PROTEIN"/>
    <property type="match status" value="1"/>
</dbReference>
<dbReference type="InterPro" id="IPR000719">
    <property type="entry name" value="Prot_kinase_dom"/>
</dbReference>
<dbReference type="InterPro" id="IPR001245">
    <property type="entry name" value="Ser-Thr/Tyr_kinase_cat_dom"/>
</dbReference>
<protein>
    <recommendedName>
        <fullName evidence="1">Protein kinase domain-containing protein</fullName>
    </recommendedName>
</protein>
<feature type="domain" description="Protein kinase" evidence="1">
    <location>
        <begin position="1"/>
        <end position="99"/>
    </location>
</feature>
<dbReference type="AlphaFoldDB" id="A0A0D3HDK1"/>
<accession>A0A0D3HDK1</accession>
<evidence type="ECO:0000313" key="2">
    <source>
        <dbReference type="EnsemblPlants" id="OBART10G09680.1"/>
    </source>
</evidence>
<dbReference type="PANTHER" id="PTHR45707">
    <property type="entry name" value="C2 CALCIUM/LIPID-BINDING PLANT PHOSPHORIBOSYLTRANSFERASE FAMILY PROTEIN"/>
    <property type="match status" value="1"/>
</dbReference>
<dbReference type="GO" id="GO:0004672">
    <property type="term" value="F:protein kinase activity"/>
    <property type="evidence" value="ECO:0007669"/>
    <property type="project" value="InterPro"/>
</dbReference>
<sequence length="99" mass="11865">MIAVKKLLEIHILKDDKFQKEVTFLMDLKHPNIVRFIGYCAESRWEVLQVNGKKYVMVEMPRRLLCFEYLHNKSLDKYISAESYGLGWHMRYKIIRGIS</sequence>
<evidence type="ECO:0000259" key="1">
    <source>
        <dbReference type="PROSITE" id="PS50011"/>
    </source>
</evidence>
<dbReference type="InterPro" id="IPR011009">
    <property type="entry name" value="Kinase-like_dom_sf"/>
</dbReference>
<dbReference type="Pfam" id="PF07714">
    <property type="entry name" value="PK_Tyr_Ser-Thr"/>
    <property type="match status" value="1"/>
</dbReference>
<dbReference type="eggNOG" id="ENOG502QQVZ">
    <property type="taxonomic scope" value="Eukaryota"/>
</dbReference>
<dbReference type="PROSITE" id="PS50011">
    <property type="entry name" value="PROTEIN_KINASE_DOM"/>
    <property type="match status" value="1"/>
</dbReference>
<dbReference type="EnsemblPlants" id="OBART10G09680.1">
    <property type="protein sequence ID" value="OBART10G09680.1"/>
    <property type="gene ID" value="OBART10G09680"/>
</dbReference>
<proteinExistence type="predicted"/>
<dbReference type="Proteomes" id="UP000026960">
    <property type="component" value="Chromosome 10"/>
</dbReference>
<dbReference type="GO" id="GO:0005524">
    <property type="term" value="F:ATP binding"/>
    <property type="evidence" value="ECO:0007669"/>
    <property type="project" value="InterPro"/>
</dbReference>
<reference evidence="2" key="2">
    <citation type="submission" date="2015-03" db="UniProtKB">
        <authorList>
            <consortium name="EnsemblPlants"/>
        </authorList>
    </citation>
    <scope>IDENTIFICATION</scope>
</reference>
<keyword evidence="3" id="KW-1185">Reference proteome</keyword>
<name>A0A0D3HDK1_9ORYZ</name>
<dbReference type="Gene3D" id="1.10.510.10">
    <property type="entry name" value="Transferase(Phosphotransferase) domain 1"/>
    <property type="match status" value="1"/>
</dbReference>
<dbReference type="SUPFAM" id="SSF56112">
    <property type="entry name" value="Protein kinase-like (PK-like)"/>
    <property type="match status" value="1"/>
</dbReference>
<reference evidence="2" key="1">
    <citation type="journal article" date="2009" name="Rice">
        <title>De Novo Next Generation Sequencing of Plant Genomes.</title>
        <authorList>
            <person name="Rounsley S."/>
            <person name="Marri P.R."/>
            <person name="Yu Y."/>
            <person name="He R."/>
            <person name="Sisneros N."/>
            <person name="Goicoechea J.L."/>
            <person name="Lee S.J."/>
            <person name="Angelova A."/>
            <person name="Kudrna D."/>
            <person name="Luo M."/>
            <person name="Affourtit J."/>
            <person name="Desany B."/>
            <person name="Knight J."/>
            <person name="Niazi F."/>
            <person name="Egholm M."/>
            <person name="Wing R.A."/>
        </authorList>
    </citation>
    <scope>NUCLEOTIDE SEQUENCE [LARGE SCALE GENOMIC DNA]</scope>
    <source>
        <strain evidence="2">cv. IRGC 105608</strain>
    </source>
</reference>
<dbReference type="PaxDb" id="65489-OBART10G09680.1"/>
<organism evidence="2">
    <name type="scientific">Oryza barthii</name>
    <dbReference type="NCBI Taxonomy" id="65489"/>
    <lineage>
        <taxon>Eukaryota</taxon>
        <taxon>Viridiplantae</taxon>
        <taxon>Streptophyta</taxon>
        <taxon>Embryophyta</taxon>
        <taxon>Tracheophyta</taxon>
        <taxon>Spermatophyta</taxon>
        <taxon>Magnoliopsida</taxon>
        <taxon>Liliopsida</taxon>
        <taxon>Poales</taxon>
        <taxon>Poaceae</taxon>
        <taxon>BOP clade</taxon>
        <taxon>Oryzoideae</taxon>
        <taxon>Oryzeae</taxon>
        <taxon>Oryzinae</taxon>
        <taxon>Oryza</taxon>
    </lineage>
</organism>
<dbReference type="Gramene" id="OBART10G09680.1">
    <property type="protein sequence ID" value="OBART10G09680.1"/>
    <property type="gene ID" value="OBART10G09680"/>
</dbReference>
<evidence type="ECO:0000313" key="3">
    <source>
        <dbReference type="Proteomes" id="UP000026960"/>
    </source>
</evidence>